<evidence type="ECO:0000256" key="2">
    <source>
        <dbReference type="ARBA" id="ARBA00004496"/>
    </source>
</evidence>
<evidence type="ECO:0000259" key="11">
    <source>
        <dbReference type="Pfam" id="PF00561"/>
    </source>
</evidence>
<keyword evidence="5" id="KW-0031">Aminopeptidase</keyword>
<organism evidence="12 13">
    <name type="scientific">Leptolyngbya cf. ectocarpi LEGE 11479</name>
    <dbReference type="NCBI Taxonomy" id="1828722"/>
    <lineage>
        <taxon>Bacteria</taxon>
        <taxon>Bacillati</taxon>
        <taxon>Cyanobacteriota</taxon>
        <taxon>Cyanophyceae</taxon>
        <taxon>Leptolyngbyales</taxon>
        <taxon>Leptolyngbyaceae</taxon>
        <taxon>Leptolyngbya group</taxon>
        <taxon>Leptolyngbya</taxon>
    </lineage>
</organism>
<dbReference type="InterPro" id="IPR000073">
    <property type="entry name" value="AB_hydrolase_1"/>
</dbReference>
<gene>
    <name evidence="12" type="ORF">IQ260_12105</name>
</gene>
<keyword evidence="13" id="KW-1185">Reference proteome</keyword>
<dbReference type="EC" id="3.4.11.5" evidence="4"/>
<evidence type="ECO:0000256" key="6">
    <source>
        <dbReference type="ARBA" id="ARBA00022490"/>
    </source>
</evidence>
<keyword evidence="8 12" id="KW-0378">Hydrolase</keyword>
<evidence type="ECO:0000256" key="7">
    <source>
        <dbReference type="ARBA" id="ARBA00022670"/>
    </source>
</evidence>
<comment type="catalytic activity">
    <reaction evidence="1">
        <text>Release of N-terminal proline from a peptide.</text>
        <dbReference type="EC" id="3.4.11.5"/>
    </reaction>
</comment>
<evidence type="ECO:0000256" key="5">
    <source>
        <dbReference type="ARBA" id="ARBA00022438"/>
    </source>
</evidence>
<dbReference type="EMBL" id="JADEXP010000093">
    <property type="protein sequence ID" value="MBE9067399.1"/>
    <property type="molecule type" value="Genomic_DNA"/>
</dbReference>
<evidence type="ECO:0000256" key="1">
    <source>
        <dbReference type="ARBA" id="ARBA00001585"/>
    </source>
</evidence>
<feature type="transmembrane region" description="Helical" evidence="10">
    <location>
        <begin position="12"/>
        <end position="33"/>
    </location>
</feature>
<feature type="domain" description="AB hydrolase-1" evidence="11">
    <location>
        <begin position="210"/>
        <end position="348"/>
    </location>
</feature>
<keyword evidence="10" id="KW-0472">Membrane</keyword>
<feature type="transmembrane region" description="Helical" evidence="10">
    <location>
        <begin position="69"/>
        <end position="86"/>
    </location>
</feature>
<comment type="similarity">
    <text evidence="3">Belongs to the peptidase S33 family.</text>
</comment>
<evidence type="ECO:0000256" key="10">
    <source>
        <dbReference type="SAM" id="Phobius"/>
    </source>
</evidence>
<dbReference type="InterPro" id="IPR002410">
    <property type="entry name" value="Peptidase_S33"/>
</dbReference>
<dbReference type="RefSeq" id="WP_193993364.1">
    <property type="nucleotide sequence ID" value="NZ_JADEXP010000093.1"/>
</dbReference>
<dbReference type="Pfam" id="PF00561">
    <property type="entry name" value="Abhydrolase_1"/>
    <property type="match status" value="1"/>
</dbReference>
<dbReference type="PANTHER" id="PTHR43722">
    <property type="entry name" value="PROLINE IMINOPEPTIDASE"/>
    <property type="match status" value="1"/>
</dbReference>
<dbReference type="PRINTS" id="PR00793">
    <property type="entry name" value="PROAMNOPTASE"/>
</dbReference>
<sequence length="494" mass="54629">MSATLESLWLNWQIGLAITVGIVTSSGIVSAWLTPRGPITTIQALLSMAIAFAIGAVVGLITANRWNTLVLLTVFVAVFELARLGIDVPTVGSIHLGSTYGIIAFILGRLVHGMLVLLPMALGTLHGIWLALYLGRERSAPVGGIGWILTSLATLALIILAYFIAQSATTAPIVGTNGEPLPGSITELRAIPIGGHHQTVMIRGKQQKNPVLLYLAGGPGGTDLGAMRADTSLEQHFVVVTWDQRGTGKSYAAMEPVETLTLNQMVKDTIELTNYLRSRFDTDKIYLVGNSWGTILGTLAVQQHPELFYAYVGTGQMISLRETDILFYKDTIAWAEQTNNDALLTTLNQNGPPPYKDFFKYEPVFLHEHDWNAYPKFGTSQEMPFNLFVPENTFMDRVNGMRGLIDTFSILYPQLQDIDFRKDIPILEVPVYLVLGKYEARGRAILANEWFEILEAPLKEKIIFEHSGHRPPFEEPSTFSSLMVRILETIARRT</sequence>
<dbReference type="GO" id="GO:0005737">
    <property type="term" value="C:cytoplasm"/>
    <property type="evidence" value="ECO:0007669"/>
    <property type="project" value="UniProtKB-SubCell"/>
</dbReference>
<feature type="transmembrane region" description="Helical" evidence="10">
    <location>
        <begin position="147"/>
        <end position="165"/>
    </location>
</feature>
<keyword evidence="10" id="KW-1133">Transmembrane helix</keyword>
<name>A0A928ZTZ4_LEPEC</name>
<keyword evidence="6" id="KW-0963">Cytoplasm</keyword>
<evidence type="ECO:0000256" key="9">
    <source>
        <dbReference type="ARBA" id="ARBA00029605"/>
    </source>
</evidence>
<proteinExistence type="inferred from homology"/>
<dbReference type="InterPro" id="IPR005944">
    <property type="entry name" value="Pro_iminopeptidase"/>
</dbReference>
<accession>A0A928ZTZ4</accession>
<comment type="subcellular location">
    <subcellularLocation>
        <location evidence="2">Cytoplasm</location>
    </subcellularLocation>
</comment>
<evidence type="ECO:0000313" key="13">
    <source>
        <dbReference type="Proteomes" id="UP000615026"/>
    </source>
</evidence>
<dbReference type="Proteomes" id="UP000615026">
    <property type="component" value="Unassembled WGS sequence"/>
</dbReference>
<reference evidence="12" key="1">
    <citation type="submission" date="2020-10" db="EMBL/GenBank/DDBJ databases">
        <authorList>
            <person name="Castelo-Branco R."/>
            <person name="Eusebio N."/>
            <person name="Adriana R."/>
            <person name="Vieira A."/>
            <person name="Brugerolle De Fraissinette N."/>
            <person name="Rezende De Castro R."/>
            <person name="Schneider M.P."/>
            <person name="Vasconcelos V."/>
            <person name="Leao P.N."/>
        </authorList>
    </citation>
    <scope>NUCLEOTIDE SEQUENCE</scope>
    <source>
        <strain evidence="12">LEGE 11479</strain>
    </source>
</reference>
<evidence type="ECO:0000313" key="12">
    <source>
        <dbReference type="EMBL" id="MBE9067399.1"/>
    </source>
</evidence>
<dbReference type="InterPro" id="IPR029058">
    <property type="entry name" value="AB_hydrolase_fold"/>
</dbReference>
<feature type="transmembrane region" description="Helical" evidence="10">
    <location>
        <begin position="117"/>
        <end position="135"/>
    </location>
</feature>
<dbReference type="Gene3D" id="3.40.50.1820">
    <property type="entry name" value="alpha/beta hydrolase"/>
    <property type="match status" value="1"/>
</dbReference>
<evidence type="ECO:0000256" key="8">
    <source>
        <dbReference type="ARBA" id="ARBA00022801"/>
    </source>
</evidence>
<protein>
    <recommendedName>
        <fullName evidence="4">prolyl aminopeptidase</fullName>
        <ecNumber evidence="4">3.4.11.5</ecNumber>
    </recommendedName>
    <alternativeName>
        <fullName evidence="9">Prolyl aminopeptidase</fullName>
    </alternativeName>
</protein>
<dbReference type="GO" id="GO:0004177">
    <property type="term" value="F:aminopeptidase activity"/>
    <property type="evidence" value="ECO:0007669"/>
    <property type="project" value="UniProtKB-KW"/>
</dbReference>
<evidence type="ECO:0000256" key="3">
    <source>
        <dbReference type="ARBA" id="ARBA00010088"/>
    </source>
</evidence>
<keyword evidence="10" id="KW-0812">Transmembrane</keyword>
<dbReference type="AlphaFoldDB" id="A0A928ZTZ4"/>
<feature type="transmembrane region" description="Helical" evidence="10">
    <location>
        <begin position="45"/>
        <end position="63"/>
    </location>
</feature>
<evidence type="ECO:0000256" key="4">
    <source>
        <dbReference type="ARBA" id="ARBA00012568"/>
    </source>
</evidence>
<dbReference type="GO" id="GO:0006508">
    <property type="term" value="P:proteolysis"/>
    <property type="evidence" value="ECO:0007669"/>
    <property type="project" value="UniProtKB-KW"/>
</dbReference>
<dbReference type="SUPFAM" id="SSF53474">
    <property type="entry name" value="alpha/beta-Hydrolases"/>
    <property type="match status" value="1"/>
</dbReference>
<comment type="caution">
    <text evidence="12">The sequence shown here is derived from an EMBL/GenBank/DDBJ whole genome shotgun (WGS) entry which is preliminary data.</text>
</comment>
<keyword evidence="7" id="KW-0645">Protease</keyword>
<dbReference type="PANTHER" id="PTHR43722:SF1">
    <property type="entry name" value="PROLINE IMINOPEPTIDASE"/>
    <property type="match status" value="1"/>
</dbReference>